<gene>
    <name evidence="1" type="ORF">GDO54_005212</name>
</gene>
<protein>
    <submittedName>
        <fullName evidence="1">Uncharacterized protein</fullName>
    </submittedName>
</protein>
<proteinExistence type="predicted"/>
<dbReference type="EMBL" id="DYDO01000013">
    <property type="protein sequence ID" value="DBA14210.1"/>
    <property type="molecule type" value="Genomic_DNA"/>
</dbReference>
<dbReference type="Proteomes" id="UP001181693">
    <property type="component" value="Unassembled WGS sequence"/>
</dbReference>
<evidence type="ECO:0000313" key="1">
    <source>
        <dbReference type="EMBL" id="DBA14210.1"/>
    </source>
</evidence>
<evidence type="ECO:0000313" key="2">
    <source>
        <dbReference type="Proteomes" id="UP001181693"/>
    </source>
</evidence>
<accession>A0AAV2ZNX3</accession>
<organism evidence="1 2">
    <name type="scientific">Pyxicephalus adspersus</name>
    <name type="common">African bullfrog</name>
    <dbReference type="NCBI Taxonomy" id="30357"/>
    <lineage>
        <taxon>Eukaryota</taxon>
        <taxon>Metazoa</taxon>
        <taxon>Chordata</taxon>
        <taxon>Craniata</taxon>
        <taxon>Vertebrata</taxon>
        <taxon>Euteleostomi</taxon>
        <taxon>Amphibia</taxon>
        <taxon>Batrachia</taxon>
        <taxon>Anura</taxon>
        <taxon>Neobatrachia</taxon>
        <taxon>Ranoidea</taxon>
        <taxon>Pyxicephalidae</taxon>
        <taxon>Pyxicephalinae</taxon>
        <taxon>Pyxicephalus</taxon>
    </lineage>
</organism>
<comment type="caution">
    <text evidence="1">The sequence shown here is derived from an EMBL/GenBank/DDBJ whole genome shotgun (WGS) entry which is preliminary data.</text>
</comment>
<sequence>MRGSVSYSTANSRILWNVVERSKVVIGVQYVYTGLHVCQCFTGQEIWSLSYHLCQIFIYIHTYLDQPNIKKST</sequence>
<name>A0AAV2ZNX3_PYXAD</name>
<reference evidence="1" key="1">
    <citation type="thesis" date="2020" institute="ProQuest LLC" country="789 East Eisenhower Parkway, Ann Arbor, MI, USA">
        <title>Comparative Genomics and Chromosome Evolution.</title>
        <authorList>
            <person name="Mudd A.B."/>
        </authorList>
    </citation>
    <scope>NUCLEOTIDE SEQUENCE</scope>
    <source>
        <strain evidence="1">1538</strain>
        <tissue evidence="1">Blood</tissue>
    </source>
</reference>
<keyword evidence="2" id="KW-1185">Reference proteome</keyword>
<dbReference type="AlphaFoldDB" id="A0AAV2ZNX3"/>